<feature type="non-terminal residue" evidence="1">
    <location>
        <position position="33"/>
    </location>
</feature>
<dbReference type="AlphaFoldDB" id="X0Z6Z3"/>
<comment type="caution">
    <text evidence="1">The sequence shown here is derived from an EMBL/GenBank/DDBJ whole genome shotgun (WGS) entry which is preliminary data.</text>
</comment>
<protein>
    <submittedName>
        <fullName evidence="1">Uncharacterized protein</fullName>
    </submittedName>
</protein>
<gene>
    <name evidence="1" type="ORF">S01H4_04580</name>
</gene>
<proteinExistence type="predicted"/>
<sequence>MKEAAIILQISPGKKGNIPTIRAFFTPMPVTKD</sequence>
<organism evidence="1">
    <name type="scientific">marine sediment metagenome</name>
    <dbReference type="NCBI Taxonomy" id="412755"/>
    <lineage>
        <taxon>unclassified sequences</taxon>
        <taxon>metagenomes</taxon>
        <taxon>ecological metagenomes</taxon>
    </lineage>
</organism>
<reference evidence="1" key="1">
    <citation type="journal article" date="2014" name="Front. Microbiol.">
        <title>High frequency of phylogenetically diverse reductive dehalogenase-homologous genes in deep subseafloor sedimentary metagenomes.</title>
        <authorList>
            <person name="Kawai M."/>
            <person name="Futagami T."/>
            <person name="Toyoda A."/>
            <person name="Takaki Y."/>
            <person name="Nishi S."/>
            <person name="Hori S."/>
            <person name="Arai W."/>
            <person name="Tsubouchi T."/>
            <person name="Morono Y."/>
            <person name="Uchiyama I."/>
            <person name="Ito T."/>
            <person name="Fujiyama A."/>
            <person name="Inagaki F."/>
            <person name="Takami H."/>
        </authorList>
    </citation>
    <scope>NUCLEOTIDE SEQUENCE</scope>
    <source>
        <strain evidence="1">Expedition CK06-06</strain>
    </source>
</reference>
<accession>X0Z6Z3</accession>
<dbReference type="EMBL" id="BART01001239">
    <property type="protein sequence ID" value="GAG65130.1"/>
    <property type="molecule type" value="Genomic_DNA"/>
</dbReference>
<name>X0Z6Z3_9ZZZZ</name>
<evidence type="ECO:0000313" key="1">
    <source>
        <dbReference type="EMBL" id="GAG65130.1"/>
    </source>
</evidence>